<dbReference type="PATRIC" id="fig|136857.5.peg.497"/>
<dbReference type="STRING" id="136857.CTEST_02535"/>
<dbReference type="AlphaFoldDB" id="A0A0G3H9X6"/>
<keyword evidence="1" id="KW-0812">Transmembrane</keyword>
<feature type="transmembrane region" description="Helical" evidence="1">
    <location>
        <begin position="61"/>
        <end position="81"/>
    </location>
</feature>
<feature type="transmembrane region" description="Helical" evidence="1">
    <location>
        <begin position="37"/>
        <end position="55"/>
    </location>
</feature>
<name>A0A0G3H9X6_9CORY</name>
<evidence type="ECO:0000313" key="3">
    <source>
        <dbReference type="Proteomes" id="UP000035540"/>
    </source>
</evidence>
<feature type="transmembrane region" description="Helical" evidence="1">
    <location>
        <begin position="102"/>
        <end position="121"/>
    </location>
</feature>
<dbReference type="EMBL" id="CP011545">
    <property type="protein sequence ID" value="AKK07962.1"/>
    <property type="molecule type" value="Genomic_DNA"/>
</dbReference>
<gene>
    <name evidence="2" type="ORF">CTEST_02535</name>
</gene>
<accession>A0A0G3H9X6</accession>
<organism evidence="2 3">
    <name type="scientific">Corynebacterium testudinoris</name>
    <dbReference type="NCBI Taxonomy" id="136857"/>
    <lineage>
        <taxon>Bacteria</taxon>
        <taxon>Bacillati</taxon>
        <taxon>Actinomycetota</taxon>
        <taxon>Actinomycetes</taxon>
        <taxon>Mycobacteriales</taxon>
        <taxon>Corynebacteriaceae</taxon>
        <taxon>Corynebacterium</taxon>
    </lineage>
</organism>
<keyword evidence="1" id="KW-0472">Membrane</keyword>
<protein>
    <submittedName>
        <fullName evidence="2">Uncharacterized protein</fullName>
    </submittedName>
</protein>
<reference evidence="3" key="2">
    <citation type="submission" date="2015-05" db="EMBL/GenBank/DDBJ databases">
        <title>Complete genome sequence of Corynebacterium testudinoris DSM 44614, recovered from necrotic lesions in the mouth of a tortoise.</title>
        <authorList>
            <person name="Ruckert C."/>
            <person name="Albersmeier A."/>
            <person name="Winkler A."/>
            <person name="Tauch A."/>
        </authorList>
    </citation>
    <scope>NUCLEOTIDE SEQUENCE [LARGE SCALE GENOMIC DNA]</scope>
    <source>
        <strain evidence="3">DSM 44614</strain>
    </source>
</reference>
<dbReference type="Proteomes" id="UP000035540">
    <property type="component" value="Chromosome"/>
</dbReference>
<reference evidence="2 3" key="1">
    <citation type="journal article" date="2015" name="Genome Announc.">
        <title>Complete Genome Sequence of the Type Strain Corynebacterium testudinoris DSM 44614, Recovered from Necrotic Lesions in the Mouth of a Tortoise.</title>
        <authorList>
            <person name="Ruckert C."/>
            <person name="Kriete M."/>
            <person name="Jaenicke S."/>
            <person name="Winkler A."/>
            <person name="Tauch A."/>
        </authorList>
    </citation>
    <scope>NUCLEOTIDE SEQUENCE [LARGE SCALE GENOMIC DNA]</scope>
    <source>
        <strain evidence="2 3">DSM 44614</strain>
    </source>
</reference>
<dbReference type="KEGG" id="cted:CTEST_02535"/>
<keyword evidence="3" id="KW-1185">Reference proteome</keyword>
<sequence>MGTSMRPIPPRRQLVALASMNAYSNLRSHVTPIPTPAIVRLGTSFLIGLGVAVLSTQLPRGIQVAVMIVAIAAGLLLMFGHPYRREMKEFLEQHNAVVKPRLTQVMPLFFVWLALMIVPVFAPVPVWGTALIWLAIFGWMYWVFPHVDGSRALAYA</sequence>
<evidence type="ECO:0000256" key="1">
    <source>
        <dbReference type="SAM" id="Phobius"/>
    </source>
</evidence>
<evidence type="ECO:0000313" key="2">
    <source>
        <dbReference type="EMBL" id="AKK07962.1"/>
    </source>
</evidence>
<keyword evidence="1" id="KW-1133">Transmembrane helix</keyword>
<proteinExistence type="predicted"/>